<accession>M7ZUA4</accession>
<protein>
    <recommendedName>
        <fullName evidence="1">protein-serine/threonine phosphatase</fullName>
        <ecNumber evidence="1">3.1.3.16</ecNumber>
    </recommendedName>
</protein>
<dbReference type="EC" id="3.1.3.16" evidence="1"/>
<dbReference type="OMA" id="MISESPW"/>
<comment type="catalytic activity">
    <reaction evidence="2">
        <text>O-phospho-L-seryl-[protein] + H2O = L-seryl-[protein] + phosphate</text>
        <dbReference type="Rhea" id="RHEA:20629"/>
        <dbReference type="Rhea" id="RHEA-COMP:9863"/>
        <dbReference type="Rhea" id="RHEA-COMP:11604"/>
        <dbReference type="ChEBI" id="CHEBI:15377"/>
        <dbReference type="ChEBI" id="CHEBI:29999"/>
        <dbReference type="ChEBI" id="CHEBI:43474"/>
        <dbReference type="ChEBI" id="CHEBI:83421"/>
        <dbReference type="EC" id="3.1.3.16"/>
    </reaction>
</comment>
<reference evidence="5" key="1">
    <citation type="journal article" date="2013" name="Nature">
        <title>Draft genome of the wheat A-genome progenitor Triticum urartu.</title>
        <authorList>
            <person name="Ling H.Q."/>
            <person name="Zhao S."/>
            <person name="Liu D."/>
            <person name="Wang J."/>
            <person name="Sun H."/>
            <person name="Zhang C."/>
            <person name="Fan H."/>
            <person name="Li D."/>
            <person name="Dong L."/>
            <person name="Tao Y."/>
            <person name="Gao C."/>
            <person name="Wu H."/>
            <person name="Li Y."/>
            <person name="Cui Y."/>
            <person name="Guo X."/>
            <person name="Zheng S."/>
            <person name="Wang B."/>
            <person name="Yu K."/>
            <person name="Liang Q."/>
            <person name="Yang W."/>
            <person name="Lou X."/>
            <person name="Chen J."/>
            <person name="Feng M."/>
            <person name="Jian J."/>
            <person name="Zhang X."/>
            <person name="Luo G."/>
            <person name="Jiang Y."/>
            <person name="Liu J."/>
            <person name="Wang Z."/>
            <person name="Sha Y."/>
            <person name="Zhang B."/>
            <person name="Wu H."/>
            <person name="Tang D."/>
            <person name="Shen Q."/>
            <person name="Xue P."/>
            <person name="Zou S."/>
            <person name="Wang X."/>
            <person name="Liu X."/>
            <person name="Wang F."/>
            <person name="Yang Y."/>
            <person name="An X."/>
            <person name="Dong Z."/>
            <person name="Zhang K."/>
            <person name="Zhang X."/>
            <person name="Luo M.C."/>
            <person name="Dvorak J."/>
            <person name="Tong Y."/>
            <person name="Wang J."/>
            <person name="Yang H."/>
            <person name="Li Z."/>
            <person name="Wang D."/>
            <person name="Zhang A."/>
            <person name="Wang J."/>
        </authorList>
    </citation>
    <scope>NUCLEOTIDE SEQUENCE</scope>
</reference>
<evidence type="ECO:0000313" key="5">
    <source>
        <dbReference type="EMBL" id="EMS63707.1"/>
    </source>
</evidence>
<dbReference type="Gene3D" id="3.60.40.10">
    <property type="entry name" value="PPM-type phosphatase domain"/>
    <property type="match status" value="1"/>
</dbReference>
<dbReference type="AlphaFoldDB" id="M7ZUA4"/>
<dbReference type="SUPFAM" id="SSF81606">
    <property type="entry name" value="PP2C-like"/>
    <property type="match status" value="1"/>
</dbReference>
<dbReference type="Pfam" id="PF00481">
    <property type="entry name" value="PP2C"/>
    <property type="match status" value="1"/>
</dbReference>
<dbReference type="eggNOG" id="KOG0700">
    <property type="taxonomic scope" value="Eukaryota"/>
</dbReference>
<dbReference type="InterPro" id="IPR001932">
    <property type="entry name" value="PPM-type_phosphatase-like_dom"/>
</dbReference>
<dbReference type="STRING" id="4572.M7ZUA4"/>
<dbReference type="GO" id="GO:0004722">
    <property type="term" value="F:protein serine/threonine phosphatase activity"/>
    <property type="evidence" value="ECO:0007669"/>
    <property type="project" value="UniProtKB-EC"/>
</dbReference>
<name>M7ZUA4_TRIUA</name>
<evidence type="ECO:0000256" key="1">
    <source>
        <dbReference type="ARBA" id="ARBA00013081"/>
    </source>
</evidence>
<comment type="catalytic activity">
    <reaction evidence="3">
        <text>O-phospho-L-threonyl-[protein] + H2O = L-threonyl-[protein] + phosphate</text>
        <dbReference type="Rhea" id="RHEA:47004"/>
        <dbReference type="Rhea" id="RHEA-COMP:11060"/>
        <dbReference type="Rhea" id="RHEA-COMP:11605"/>
        <dbReference type="ChEBI" id="CHEBI:15377"/>
        <dbReference type="ChEBI" id="CHEBI:30013"/>
        <dbReference type="ChEBI" id="CHEBI:43474"/>
        <dbReference type="ChEBI" id="CHEBI:61977"/>
        <dbReference type="EC" id="3.1.3.16"/>
    </reaction>
</comment>
<organism evidence="5">
    <name type="scientific">Triticum urartu</name>
    <name type="common">Red wild einkorn</name>
    <name type="synonym">Crithodium urartu</name>
    <dbReference type="NCBI Taxonomy" id="4572"/>
    <lineage>
        <taxon>Eukaryota</taxon>
        <taxon>Viridiplantae</taxon>
        <taxon>Streptophyta</taxon>
        <taxon>Embryophyta</taxon>
        <taxon>Tracheophyta</taxon>
        <taxon>Spermatophyta</taxon>
        <taxon>Magnoliopsida</taxon>
        <taxon>Liliopsida</taxon>
        <taxon>Poales</taxon>
        <taxon>Poaceae</taxon>
        <taxon>BOP clade</taxon>
        <taxon>Pooideae</taxon>
        <taxon>Triticodae</taxon>
        <taxon>Triticeae</taxon>
        <taxon>Triticinae</taxon>
        <taxon>Triticum</taxon>
    </lineage>
</organism>
<dbReference type="InterPro" id="IPR036457">
    <property type="entry name" value="PPM-type-like_dom_sf"/>
</dbReference>
<sequence length="176" mass="19933">MGSGKMGQRRRARVSWAPVPCHNQITATTDEASVNIPNLLANTTIISASPRSTPCQPNSHVIEHWRETEHHFSLELETPKENHRMISESPWVERAAGYHAMADSVDVTWSVRSGIQVSRSIGDIYLKKPEYNMDRIFQKIGLVIALKRLALTAEPQIHVRKLKPIDHFLIFAYDGL</sequence>
<evidence type="ECO:0000259" key="4">
    <source>
        <dbReference type="Pfam" id="PF00481"/>
    </source>
</evidence>
<gene>
    <name evidence="5" type="ORF">TRIUR3_35125</name>
</gene>
<evidence type="ECO:0000256" key="2">
    <source>
        <dbReference type="ARBA" id="ARBA00047761"/>
    </source>
</evidence>
<dbReference type="EMBL" id="KD065516">
    <property type="protein sequence ID" value="EMS63707.1"/>
    <property type="molecule type" value="Genomic_DNA"/>
</dbReference>
<feature type="domain" description="PPM-type phosphatase" evidence="4">
    <location>
        <begin position="78"/>
        <end position="176"/>
    </location>
</feature>
<proteinExistence type="predicted"/>
<evidence type="ECO:0000256" key="3">
    <source>
        <dbReference type="ARBA" id="ARBA00048336"/>
    </source>
</evidence>